<protein>
    <submittedName>
        <fullName evidence="2">Uncharacterized protein</fullName>
    </submittedName>
</protein>
<feature type="chain" id="PRO_5040886862" evidence="1">
    <location>
        <begin position="23"/>
        <end position="54"/>
    </location>
</feature>
<evidence type="ECO:0000313" key="2">
    <source>
        <dbReference type="EMBL" id="MCD7108748.1"/>
    </source>
</evidence>
<dbReference type="EMBL" id="JAJOZR010000003">
    <property type="protein sequence ID" value="MCD7108748.1"/>
    <property type="molecule type" value="Genomic_DNA"/>
</dbReference>
<organism evidence="2 3">
    <name type="scientific">Rhizobium quercicola</name>
    <dbReference type="NCBI Taxonomy" id="2901226"/>
    <lineage>
        <taxon>Bacteria</taxon>
        <taxon>Pseudomonadati</taxon>
        <taxon>Pseudomonadota</taxon>
        <taxon>Alphaproteobacteria</taxon>
        <taxon>Hyphomicrobiales</taxon>
        <taxon>Rhizobiaceae</taxon>
        <taxon>Rhizobium/Agrobacterium group</taxon>
        <taxon>Rhizobium</taxon>
    </lineage>
</organism>
<dbReference type="Proteomes" id="UP001139089">
    <property type="component" value="Unassembled WGS sequence"/>
</dbReference>
<dbReference type="RefSeq" id="WP_092931659.1">
    <property type="nucleotide sequence ID" value="NZ_JAJOZR010000003.1"/>
</dbReference>
<reference evidence="2" key="1">
    <citation type="submission" date="2021-12" db="EMBL/GenBank/DDBJ databases">
        <authorList>
            <person name="Li Y."/>
        </authorList>
    </citation>
    <scope>NUCLEOTIDE SEQUENCE</scope>
    <source>
        <strain evidence="2">DKSPLA3</strain>
    </source>
</reference>
<accession>A0A9X1T6G8</accession>
<keyword evidence="3" id="KW-1185">Reference proteome</keyword>
<feature type="signal peptide" evidence="1">
    <location>
        <begin position="1"/>
        <end position="22"/>
    </location>
</feature>
<dbReference type="AlphaFoldDB" id="A0A9X1T6G8"/>
<gene>
    <name evidence="2" type="ORF">LRX75_06800</name>
</gene>
<comment type="caution">
    <text evidence="2">The sequence shown here is derived from an EMBL/GenBank/DDBJ whole genome shotgun (WGS) entry which is preliminary data.</text>
</comment>
<evidence type="ECO:0000256" key="1">
    <source>
        <dbReference type="SAM" id="SignalP"/>
    </source>
</evidence>
<name>A0A9X1T6G8_9HYPH</name>
<keyword evidence="1" id="KW-0732">Signal</keyword>
<evidence type="ECO:0000313" key="3">
    <source>
        <dbReference type="Proteomes" id="UP001139089"/>
    </source>
</evidence>
<proteinExistence type="predicted"/>
<sequence length="54" mass="5302">MGKSIAIFFACAALVIVAGSFAAPKTVAGSHDNCAPAYGVDPCTTSSIGLVSGR</sequence>